<evidence type="ECO:0000313" key="2">
    <source>
        <dbReference type="EMBL" id="SBW08361.1"/>
    </source>
</evidence>
<feature type="transmembrane region" description="Helical" evidence="1">
    <location>
        <begin position="40"/>
        <end position="62"/>
    </location>
</feature>
<sequence length="71" mass="8235">MNKKKEIASVISFILCILPSPIMFFFVVDGFAYVHKDLNTFFSILITLLVGFIGLYVTYLSLKYIIYFIIK</sequence>
<reference evidence="2" key="1">
    <citation type="submission" date="2016-04" db="EMBL/GenBank/DDBJ databases">
        <authorList>
            <person name="Evans L.H."/>
            <person name="Alamgir A."/>
            <person name="Owens N."/>
            <person name="Weber N.D."/>
            <person name="Virtaneva K."/>
            <person name="Barbian K."/>
            <person name="Babar A."/>
            <person name="Rosenke K."/>
        </authorList>
    </citation>
    <scope>NUCLEOTIDE SEQUENCE</scope>
    <source>
        <strain evidence="2">86-2</strain>
    </source>
</reference>
<gene>
    <name evidence="2" type="ORF">KL86DYS2_13355</name>
</gene>
<keyword evidence="1" id="KW-0472">Membrane</keyword>
<dbReference type="EMBL" id="FLUL01000001">
    <property type="protein sequence ID" value="SBW08361.1"/>
    <property type="molecule type" value="Genomic_DNA"/>
</dbReference>
<protein>
    <submittedName>
        <fullName evidence="2">Uncharacterized protein</fullName>
    </submittedName>
</protein>
<keyword evidence="1" id="KW-1133">Transmembrane helix</keyword>
<proteinExistence type="predicted"/>
<feature type="transmembrane region" description="Helical" evidence="1">
    <location>
        <begin position="7"/>
        <end position="28"/>
    </location>
</feature>
<name>A0A212K9G2_9BACT</name>
<keyword evidence="1" id="KW-0812">Transmembrane</keyword>
<evidence type="ECO:0000256" key="1">
    <source>
        <dbReference type="SAM" id="Phobius"/>
    </source>
</evidence>
<organism evidence="2">
    <name type="scientific">uncultured Dysgonomonas sp</name>
    <dbReference type="NCBI Taxonomy" id="206096"/>
    <lineage>
        <taxon>Bacteria</taxon>
        <taxon>Pseudomonadati</taxon>
        <taxon>Bacteroidota</taxon>
        <taxon>Bacteroidia</taxon>
        <taxon>Bacteroidales</taxon>
        <taxon>Dysgonomonadaceae</taxon>
        <taxon>Dysgonomonas</taxon>
        <taxon>environmental samples</taxon>
    </lineage>
</organism>
<accession>A0A212K9G2</accession>
<dbReference type="AlphaFoldDB" id="A0A212K9G2"/>